<sequence>MVDIEAVVKANSDFARAQHCGYVCVFASATAGIGLATLKRVATMVQLSIFFIVGPDTVESSRIAEGLKESGPSNSYVVVEAELSLMASVDAAVSHVTGSHSKVDIFCIAPKSAAQQGLELTPEGLDTCFAASYYGPLRMISGLLPLLNRAVHPRVLCILNGGKEKPIDEQDIGLEHKANRNMSSLVKHTTLFTSLAFGYLASHDGQKHIRFLHACPGLVQRISTRRPHSLMDFVPSRFKRFVVMSLAESGERYAFMLTSKVCRPGSWRVGSRSDIIPDNATLVRYQMEGWPSRVWILRRAFGTKCWQVDLLQHELHESGPALSPANRPPSM</sequence>
<evidence type="ECO:0000313" key="2">
    <source>
        <dbReference type="EMBL" id="KAF2743045.1"/>
    </source>
</evidence>
<gene>
    <name evidence="2" type="ORF">M011DRAFT_471761</name>
</gene>
<proteinExistence type="predicted"/>
<dbReference type="InterPro" id="IPR036291">
    <property type="entry name" value="NAD(P)-bd_dom_sf"/>
</dbReference>
<dbReference type="AlphaFoldDB" id="A0A6A6UY04"/>
<dbReference type="SUPFAM" id="SSF51735">
    <property type="entry name" value="NAD(P)-binding Rossmann-fold domains"/>
    <property type="match status" value="1"/>
</dbReference>
<evidence type="ECO:0000313" key="3">
    <source>
        <dbReference type="Proteomes" id="UP000799440"/>
    </source>
</evidence>
<dbReference type="OrthoDB" id="2898509at2759"/>
<protein>
    <recommendedName>
        <fullName evidence="4">NAD(P)-binding protein</fullName>
    </recommendedName>
</protein>
<dbReference type="GO" id="GO:0016491">
    <property type="term" value="F:oxidoreductase activity"/>
    <property type="evidence" value="ECO:0007669"/>
    <property type="project" value="UniProtKB-KW"/>
</dbReference>
<organism evidence="2 3">
    <name type="scientific">Sporormia fimetaria CBS 119925</name>
    <dbReference type="NCBI Taxonomy" id="1340428"/>
    <lineage>
        <taxon>Eukaryota</taxon>
        <taxon>Fungi</taxon>
        <taxon>Dikarya</taxon>
        <taxon>Ascomycota</taxon>
        <taxon>Pezizomycotina</taxon>
        <taxon>Dothideomycetes</taxon>
        <taxon>Pleosporomycetidae</taxon>
        <taxon>Pleosporales</taxon>
        <taxon>Sporormiaceae</taxon>
        <taxon>Sporormia</taxon>
    </lineage>
</organism>
<evidence type="ECO:0008006" key="4">
    <source>
        <dbReference type="Google" id="ProtNLM"/>
    </source>
</evidence>
<dbReference type="InterPro" id="IPR052228">
    <property type="entry name" value="Sec_Metab_Biosynth_Oxidored"/>
</dbReference>
<dbReference type="Proteomes" id="UP000799440">
    <property type="component" value="Unassembled WGS sequence"/>
</dbReference>
<keyword evidence="3" id="KW-1185">Reference proteome</keyword>
<dbReference type="PANTHER" id="PTHR47534:SF3">
    <property type="entry name" value="ALCOHOL DEHYDROGENASE-LIKE C-TERMINAL DOMAIN-CONTAINING PROTEIN"/>
    <property type="match status" value="1"/>
</dbReference>
<keyword evidence="1" id="KW-0560">Oxidoreductase</keyword>
<evidence type="ECO:0000256" key="1">
    <source>
        <dbReference type="ARBA" id="ARBA00023002"/>
    </source>
</evidence>
<accession>A0A6A6UY04</accession>
<name>A0A6A6UY04_9PLEO</name>
<reference evidence="2" key="1">
    <citation type="journal article" date="2020" name="Stud. Mycol.">
        <title>101 Dothideomycetes genomes: a test case for predicting lifestyles and emergence of pathogens.</title>
        <authorList>
            <person name="Haridas S."/>
            <person name="Albert R."/>
            <person name="Binder M."/>
            <person name="Bloem J."/>
            <person name="Labutti K."/>
            <person name="Salamov A."/>
            <person name="Andreopoulos B."/>
            <person name="Baker S."/>
            <person name="Barry K."/>
            <person name="Bills G."/>
            <person name="Bluhm B."/>
            <person name="Cannon C."/>
            <person name="Castanera R."/>
            <person name="Culley D."/>
            <person name="Daum C."/>
            <person name="Ezra D."/>
            <person name="Gonzalez J."/>
            <person name="Henrissat B."/>
            <person name="Kuo A."/>
            <person name="Liang C."/>
            <person name="Lipzen A."/>
            <person name="Lutzoni F."/>
            <person name="Magnuson J."/>
            <person name="Mondo S."/>
            <person name="Nolan M."/>
            <person name="Ohm R."/>
            <person name="Pangilinan J."/>
            <person name="Park H.-J."/>
            <person name="Ramirez L."/>
            <person name="Alfaro M."/>
            <person name="Sun H."/>
            <person name="Tritt A."/>
            <person name="Yoshinaga Y."/>
            <person name="Zwiers L.-H."/>
            <person name="Turgeon B."/>
            <person name="Goodwin S."/>
            <person name="Spatafora J."/>
            <person name="Crous P."/>
            <person name="Grigoriev I."/>
        </authorList>
    </citation>
    <scope>NUCLEOTIDE SEQUENCE</scope>
    <source>
        <strain evidence="2">CBS 119925</strain>
    </source>
</reference>
<dbReference type="EMBL" id="MU006601">
    <property type="protein sequence ID" value="KAF2743045.1"/>
    <property type="molecule type" value="Genomic_DNA"/>
</dbReference>
<dbReference type="PANTHER" id="PTHR47534">
    <property type="entry name" value="YALI0E05731P"/>
    <property type="match status" value="1"/>
</dbReference>
<dbReference type="Gene3D" id="3.40.50.720">
    <property type="entry name" value="NAD(P)-binding Rossmann-like Domain"/>
    <property type="match status" value="1"/>
</dbReference>